<name>A0A540KZB0_MALBA</name>
<gene>
    <name evidence="2" type="ORF">C1H46_034868</name>
</gene>
<reference evidence="2 3" key="1">
    <citation type="journal article" date="2019" name="G3 (Bethesda)">
        <title>Sequencing of a Wild Apple (Malus baccata) Genome Unravels the Differences Between Cultivated and Wild Apple Species Regarding Disease Resistance and Cold Tolerance.</title>
        <authorList>
            <person name="Chen X."/>
        </authorList>
    </citation>
    <scope>NUCLEOTIDE SEQUENCE [LARGE SCALE GENOMIC DNA]</scope>
    <source>
        <strain evidence="3">cv. Shandingzi</strain>
        <tissue evidence="2">Leaves</tissue>
    </source>
</reference>
<evidence type="ECO:0000313" key="3">
    <source>
        <dbReference type="Proteomes" id="UP000315295"/>
    </source>
</evidence>
<protein>
    <submittedName>
        <fullName evidence="2">Uncharacterized protein</fullName>
    </submittedName>
</protein>
<feature type="compositionally biased region" description="Basic and acidic residues" evidence="1">
    <location>
        <begin position="214"/>
        <end position="227"/>
    </location>
</feature>
<dbReference type="EMBL" id="VIEB01000851">
    <property type="protein sequence ID" value="TQD79565.1"/>
    <property type="molecule type" value="Genomic_DNA"/>
</dbReference>
<feature type="region of interest" description="Disordered" evidence="1">
    <location>
        <begin position="197"/>
        <end position="249"/>
    </location>
</feature>
<accession>A0A540KZB0</accession>
<evidence type="ECO:0000313" key="2">
    <source>
        <dbReference type="EMBL" id="TQD79565.1"/>
    </source>
</evidence>
<sequence>MVPTTLPSVTLSKLANSPKPNTVTCTTSSSDHQVSSTLFREQNLRRDERCLHLQTLEHLDLSPSNFSIARLWTILKSPVHYLHAPLSDSLPLTHWPRRDPTSQHTAPAISPSAPSLSTRRSHGFCSCLVSVLVNIYGRESRGIVINHLIVHIGLILELLENQFRNHQKSLMLSEKSSAGGDHRGRVTTAEEDIGGNFVAARVADSGSSDEDGDRQELLRRERDDGDKPSAQQGQISAPPPTTRRSPPWK</sequence>
<comment type="caution">
    <text evidence="2">The sequence shown here is derived from an EMBL/GenBank/DDBJ whole genome shotgun (WGS) entry which is preliminary data.</text>
</comment>
<feature type="region of interest" description="Disordered" evidence="1">
    <location>
        <begin position="1"/>
        <end position="30"/>
    </location>
</feature>
<evidence type="ECO:0000256" key="1">
    <source>
        <dbReference type="SAM" id="MobiDB-lite"/>
    </source>
</evidence>
<organism evidence="2 3">
    <name type="scientific">Malus baccata</name>
    <name type="common">Siberian crab apple</name>
    <name type="synonym">Pyrus baccata</name>
    <dbReference type="NCBI Taxonomy" id="106549"/>
    <lineage>
        <taxon>Eukaryota</taxon>
        <taxon>Viridiplantae</taxon>
        <taxon>Streptophyta</taxon>
        <taxon>Embryophyta</taxon>
        <taxon>Tracheophyta</taxon>
        <taxon>Spermatophyta</taxon>
        <taxon>Magnoliopsida</taxon>
        <taxon>eudicotyledons</taxon>
        <taxon>Gunneridae</taxon>
        <taxon>Pentapetalae</taxon>
        <taxon>rosids</taxon>
        <taxon>fabids</taxon>
        <taxon>Rosales</taxon>
        <taxon>Rosaceae</taxon>
        <taxon>Amygdaloideae</taxon>
        <taxon>Maleae</taxon>
        <taxon>Malus</taxon>
    </lineage>
</organism>
<proteinExistence type="predicted"/>
<dbReference type="AlphaFoldDB" id="A0A540KZB0"/>
<dbReference type="Proteomes" id="UP000315295">
    <property type="component" value="Unassembled WGS sequence"/>
</dbReference>
<keyword evidence="3" id="KW-1185">Reference proteome</keyword>